<dbReference type="PANTHER" id="PTHR44067">
    <property type="entry name" value="S-ADENOSYL-L-METHIONINE-DEPENDENT METHYLTRANSFERASE SUPERFAMILY PROTEIN-RELATED"/>
    <property type="match status" value="1"/>
</dbReference>
<evidence type="ECO:0000313" key="1">
    <source>
        <dbReference type="EMBL" id="MCD9639255.1"/>
    </source>
</evidence>
<name>A0ABS8UZK0_DATST</name>
<dbReference type="Proteomes" id="UP000823775">
    <property type="component" value="Unassembled WGS sequence"/>
</dbReference>
<comment type="caution">
    <text evidence="1">The sequence shown here is derived from an EMBL/GenBank/DDBJ whole genome shotgun (WGS) entry which is preliminary data.</text>
</comment>
<dbReference type="EMBL" id="JACEIK010002876">
    <property type="protein sequence ID" value="MCD9639255.1"/>
    <property type="molecule type" value="Genomic_DNA"/>
</dbReference>
<dbReference type="PANTHER" id="PTHR44067:SF7">
    <property type="entry name" value="METHYLTRANSFERASE TYPE 11 DOMAIN-CONTAINING PROTEIN"/>
    <property type="match status" value="1"/>
</dbReference>
<reference evidence="1 2" key="1">
    <citation type="journal article" date="2021" name="BMC Genomics">
        <title>Datura genome reveals duplications of psychoactive alkaloid biosynthetic genes and high mutation rate following tissue culture.</title>
        <authorList>
            <person name="Rajewski A."/>
            <person name="Carter-House D."/>
            <person name="Stajich J."/>
            <person name="Litt A."/>
        </authorList>
    </citation>
    <scope>NUCLEOTIDE SEQUENCE [LARGE SCALE GENOMIC DNA]</scope>
    <source>
        <strain evidence="1">AR-01</strain>
    </source>
</reference>
<sequence>MAEACSQAEEEDFISRTAEMQTVAATSSSSIVEKDILVLRPGGLFWLDHFFCVGEQLEQMYAPVIDSIGFNKVKWIVGRKLDRGSELNEMYLSALLEKPLKNSW</sequence>
<organism evidence="1 2">
    <name type="scientific">Datura stramonium</name>
    <name type="common">Jimsonweed</name>
    <name type="synonym">Common thornapple</name>
    <dbReference type="NCBI Taxonomy" id="4076"/>
    <lineage>
        <taxon>Eukaryota</taxon>
        <taxon>Viridiplantae</taxon>
        <taxon>Streptophyta</taxon>
        <taxon>Embryophyta</taxon>
        <taxon>Tracheophyta</taxon>
        <taxon>Spermatophyta</taxon>
        <taxon>Magnoliopsida</taxon>
        <taxon>eudicotyledons</taxon>
        <taxon>Gunneridae</taxon>
        <taxon>Pentapetalae</taxon>
        <taxon>asterids</taxon>
        <taxon>lamiids</taxon>
        <taxon>Solanales</taxon>
        <taxon>Solanaceae</taxon>
        <taxon>Solanoideae</taxon>
        <taxon>Datureae</taxon>
        <taxon>Datura</taxon>
    </lineage>
</organism>
<keyword evidence="2" id="KW-1185">Reference proteome</keyword>
<gene>
    <name evidence="1" type="ORF">HAX54_023663</name>
</gene>
<accession>A0ABS8UZK0</accession>
<dbReference type="InterPro" id="IPR053223">
    <property type="entry name" value="Prob_Methyltransferase"/>
</dbReference>
<protein>
    <submittedName>
        <fullName evidence="1">Uncharacterized protein</fullName>
    </submittedName>
</protein>
<proteinExistence type="predicted"/>
<evidence type="ECO:0000313" key="2">
    <source>
        <dbReference type="Proteomes" id="UP000823775"/>
    </source>
</evidence>